<keyword evidence="4" id="KW-0547">Nucleotide-binding</keyword>
<evidence type="ECO:0000256" key="5">
    <source>
        <dbReference type="ARBA" id="ARBA00022840"/>
    </source>
</evidence>
<evidence type="ECO:0000313" key="10">
    <source>
        <dbReference type="Proteomes" id="UP000028680"/>
    </source>
</evidence>
<keyword evidence="6" id="KW-1278">Translocase</keyword>
<evidence type="ECO:0000256" key="7">
    <source>
        <dbReference type="ARBA" id="ARBA00023136"/>
    </source>
</evidence>
<keyword evidence="3" id="KW-0997">Cell inner membrane</keyword>
<gene>
    <name evidence="9" type="primary">thiQ</name>
    <name evidence="9" type="ORF">RCA23_c00330</name>
</gene>
<reference evidence="9 10" key="1">
    <citation type="journal article" date="2014" name="ISME J.">
        <title>Adaptation of an abundant Roseobacter RCA organism to pelagic systems revealed by genomic and transcriptomic analyses.</title>
        <authorList>
            <person name="Voget S."/>
            <person name="Wemheuer B."/>
            <person name="Brinkhoff T."/>
            <person name="Vollmers J."/>
            <person name="Dietrich S."/>
            <person name="Giebel H.A."/>
            <person name="Beardsley C."/>
            <person name="Sardemann C."/>
            <person name="Bakenhus I."/>
            <person name="Billerbeck S."/>
            <person name="Daniel R."/>
            <person name="Simon M."/>
        </authorList>
    </citation>
    <scope>NUCLEOTIDE SEQUENCE [LARGE SCALE GENOMIC DNA]</scope>
    <source>
        <strain evidence="9 10">RCA23</strain>
    </source>
</reference>
<dbReference type="Pfam" id="PF00005">
    <property type="entry name" value="ABC_tran"/>
    <property type="match status" value="1"/>
</dbReference>
<dbReference type="InterPro" id="IPR050093">
    <property type="entry name" value="ABC_SmlMolc_Importer"/>
</dbReference>
<evidence type="ECO:0000256" key="1">
    <source>
        <dbReference type="ARBA" id="ARBA00022448"/>
    </source>
</evidence>
<dbReference type="PROSITE" id="PS50893">
    <property type="entry name" value="ABC_TRANSPORTER_2"/>
    <property type="match status" value="1"/>
</dbReference>
<accession>A0AAN0RG81</accession>
<dbReference type="EMBL" id="CP003984">
    <property type="protein sequence ID" value="AII85606.1"/>
    <property type="molecule type" value="Genomic_DNA"/>
</dbReference>
<evidence type="ECO:0000313" key="9">
    <source>
        <dbReference type="EMBL" id="AII85606.1"/>
    </source>
</evidence>
<dbReference type="Proteomes" id="UP000028680">
    <property type="component" value="Chromosome"/>
</dbReference>
<evidence type="ECO:0000256" key="3">
    <source>
        <dbReference type="ARBA" id="ARBA00022519"/>
    </source>
</evidence>
<sequence>MEGADMLHLDRLCYQLNEFSLTADLQIAAGDRVAVIGPSGGGKSTLLNGIAGFLVPRAGQMFWGGQPMPDHPGERPLSILFQDHNLFPHLTVLDNVAIGLRPDMRLSAAQKAQAVAALDQVGLGDKAMAYPRDLSGGQQGRAGLARVLLRQRPLLLLDEPFAALGPALKDEMLEITRQIVQQAGITALMVTHDPQDALSFAEYAILVAEGQAQAPAPIGPLFDHPPPALQSYLGRRAP</sequence>
<dbReference type="PANTHER" id="PTHR42781">
    <property type="entry name" value="SPERMIDINE/PUTRESCINE IMPORT ATP-BINDING PROTEIN POTA"/>
    <property type="match status" value="1"/>
</dbReference>
<dbReference type="Gene3D" id="3.40.50.300">
    <property type="entry name" value="P-loop containing nucleotide triphosphate hydrolases"/>
    <property type="match status" value="1"/>
</dbReference>
<dbReference type="GO" id="GO:0005524">
    <property type="term" value="F:ATP binding"/>
    <property type="evidence" value="ECO:0007669"/>
    <property type="project" value="UniProtKB-KW"/>
</dbReference>
<organism evidence="9 10">
    <name type="scientific">Planktomarina temperata RCA23</name>
    <dbReference type="NCBI Taxonomy" id="666509"/>
    <lineage>
        <taxon>Bacteria</taxon>
        <taxon>Pseudomonadati</taxon>
        <taxon>Pseudomonadota</taxon>
        <taxon>Alphaproteobacteria</taxon>
        <taxon>Rhodobacterales</taxon>
        <taxon>Paracoccaceae</taxon>
        <taxon>Planktomarina</taxon>
    </lineage>
</organism>
<dbReference type="InterPro" id="IPR003593">
    <property type="entry name" value="AAA+_ATPase"/>
</dbReference>
<keyword evidence="2" id="KW-1003">Cell membrane</keyword>
<evidence type="ECO:0000256" key="6">
    <source>
        <dbReference type="ARBA" id="ARBA00022967"/>
    </source>
</evidence>
<dbReference type="KEGG" id="ptp:RCA23_c00330"/>
<evidence type="ECO:0000256" key="2">
    <source>
        <dbReference type="ARBA" id="ARBA00022475"/>
    </source>
</evidence>
<dbReference type="GO" id="GO:0016887">
    <property type="term" value="F:ATP hydrolysis activity"/>
    <property type="evidence" value="ECO:0007669"/>
    <property type="project" value="InterPro"/>
</dbReference>
<dbReference type="AlphaFoldDB" id="A0AAN0RG81"/>
<evidence type="ECO:0000259" key="8">
    <source>
        <dbReference type="PROSITE" id="PS50893"/>
    </source>
</evidence>
<dbReference type="InterPro" id="IPR003439">
    <property type="entry name" value="ABC_transporter-like_ATP-bd"/>
</dbReference>
<keyword evidence="5 9" id="KW-0067">ATP-binding</keyword>
<dbReference type="PANTHER" id="PTHR42781:SF1">
    <property type="entry name" value="THIAMINE IMPORT ATP-BINDING PROTEIN THIQ"/>
    <property type="match status" value="1"/>
</dbReference>
<keyword evidence="7" id="KW-0472">Membrane</keyword>
<evidence type="ECO:0000256" key="4">
    <source>
        <dbReference type="ARBA" id="ARBA00022741"/>
    </source>
</evidence>
<keyword evidence="9" id="KW-0378">Hydrolase</keyword>
<keyword evidence="10" id="KW-1185">Reference proteome</keyword>
<dbReference type="InterPro" id="IPR027417">
    <property type="entry name" value="P-loop_NTPase"/>
</dbReference>
<protein>
    <submittedName>
        <fullName evidence="9">Thiamine import ATP-binding protein ThiQ</fullName>
        <ecNumber evidence="9">3.6.3.-</ecNumber>
    </submittedName>
</protein>
<feature type="domain" description="ABC transporter" evidence="8">
    <location>
        <begin position="1"/>
        <end position="234"/>
    </location>
</feature>
<proteinExistence type="predicted"/>
<dbReference type="SMART" id="SM00382">
    <property type="entry name" value="AAA"/>
    <property type="match status" value="1"/>
</dbReference>
<dbReference type="EC" id="3.6.3.-" evidence="9"/>
<keyword evidence="1" id="KW-0813">Transport</keyword>
<dbReference type="SUPFAM" id="SSF52540">
    <property type="entry name" value="P-loop containing nucleoside triphosphate hydrolases"/>
    <property type="match status" value="1"/>
</dbReference>
<name>A0AAN0RG81_9RHOB</name>